<geneLocation type="plasmid" evidence="5">
    <name>penh91</name>
</geneLocation>
<evidence type="ECO:0000313" key="5">
    <source>
        <dbReference type="Proteomes" id="UP000189627"/>
    </source>
</evidence>
<reference evidence="5" key="1">
    <citation type="submission" date="2017-02" db="EMBL/GenBank/DDBJ databases">
        <title>Complete genome sequence of Cupriavidus necator strain NH9, a 3-chlorobenzoate degrader.</title>
        <authorList>
            <person name="Moriuchi R."/>
            <person name="Dohra H."/>
            <person name="Ogawa N."/>
        </authorList>
    </citation>
    <scope>NUCLEOTIDE SEQUENCE [LARGE SCALE GENOMIC DNA]</scope>
    <source>
        <strain evidence="5">NH9</strain>
        <plasmid evidence="5">penh91</plasmid>
    </source>
</reference>
<feature type="coiled-coil region" evidence="1">
    <location>
        <begin position="144"/>
        <end position="252"/>
    </location>
</feature>
<keyword evidence="1" id="KW-0175">Coiled coil</keyword>
<evidence type="ECO:0000259" key="3">
    <source>
        <dbReference type="Pfam" id="PF11740"/>
    </source>
</evidence>
<feature type="compositionally biased region" description="Pro residues" evidence="2">
    <location>
        <begin position="325"/>
        <end position="334"/>
    </location>
</feature>
<evidence type="ECO:0000256" key="1">
    <source>
        <dbReference type="SAM" id="Coils"/>
    </source>
</evidence>
<feature type="region of interest" description="Disordered" evidence="2">
    <location>
        <begin position="320"/>
        <end position="349"/>
    </location>
</feature>
<evidence type="ECO:0000256" key="2">
    <source>
        <dbReference type="SAM" id="MobiDB-lite"/>
    </source>
</evidence>
<dbReference type="Proteomes" id="UP000189627">
    <property type="component" value="Plasmid pENH91"/>
</dbReference>
<organism evidence="4 5">
    <name type="scientific">Cupriavidus necator</name>
    <name type="common">Alcaligenes eutrophus</name>
    <name type="synonym">Ralstonia eutropha</name>
    <dbReference type="NCBI Taxonomy" id="106590"/>
    <lineage>
        <taxon>Bacteria</taxon>
        <taxon>Pseudomonadati</taxon>
        <taxon>Pseudomonadota</taxon>
        <taxon>Betaproteobacteria</taxon>
        <taxon>Burkholderiales</taxon>
        <taxon>Burkholderiaceae</taxon>
        <taxon>Cupriavidus</taxon>
    </lineage>
</organism>
<protein>
    <recommendedName>
        <fullName evidence="3">KfrA N-terminal DNA-binding domain-containing protein</fullName>
    </recommendedName>
</protein>
<proteinExistence type="predicted"/>
<evidence type="ECO:0000313" key="4">
    <source>
        <dbReference type="EMBL" id="AQV99512.1"/>
    </source>
</evidence>
<dbReference type="EMBL" id="CP017760">
    <property type="protein sequence ID" value="AQV99512.1"/>
    <property type="molecule type" value="Genomic_DNA"/>
</dbReference>
<dbReference type="KEGG" id="cuh:BJN34_37190"/>
<gene>
    <name evidence="4" type="ORF">BJN34_37190</name>
</gene>
<dbReference type="InterPro" id="IPR021104">
    <property type="entry name" value="KfrA_DNA-bd_N"/>
</dbReference>
<feature type="coiled-coil region" evidence="1">
    <location>
        <begin position="285"/>
        <end position="319"/>
    </location>
</feature>
<feature type="domain" description="KfrA N-terminal DNA-binding" evidence="3">
    <location>
        <begin position="28"/>
        <end position="136"/>
    </location>
</feature>
<accession>A0A1U9V3J1</accession>
<sequence>MNTEIELQSDIETLRGRFTETKDLYREVCALLFFRYGITPTASKLYQFVRKGSMSAPAEALAKFWEDLRSKARVEIDHPDLPPELKTSAAEVIAELWRQATAAARHELAALRLEDQAAVEQAQGEEARARQAATEALASADTLRQQLSATQESLQQRQTDLEAERRAHAGAVARLQELQRHLEEARHQQERVRVDFSAELAKAREAVDAANARSDAAERRALLEIDQERQARIKADKQLEALRGQLAQAEGRHRESLLAQADAVTRLQVKADAAEVSQRELTASNRGLVDDLQATRERLAVAQQEATQFKAEAQTLRALLERLSPPEPVPPPQEVPASKAAKTGARKVR</sequence>
<dbReference type="RefSeq" id="WP_013397104.1">
    <property type="nucleotide sequence ID" value="NZ_CP017760.1"/>
</dbReference>
<dbReference type="OrthoDB" id="9178680at2"/>
<dbReference type="AlphaFoldDB" id="A0A1U9V3J1"/>
<keyword evidence="4" id="KW-0614">Plasmid</keyword>
<dbReference type="Pfam" id="PF11740">
    <property type="entry name" value="KfrA_N"/>
    <property type="match status" value="1"/>
</dbReference>
<name>A0A1U9V3J1_CUPNE</name>